<evidence type="ECO:0000259" key="14">
    <source>
        <dbReference type="PROSITE" id="PS50026"/>
    </source>
</evidence>
<evidence type="ECO:0000256" key="7">
    <source>
        <dbReference type="ARBA" id="ARBA00023157"/>
    </source>
</evidence>
<evidence type="ECO:0000256" key="4">
    <source>
        <dbReference type="ARBA" id="ARBA00022729"/>
    </source>
</evidence>
<dbReference type="InterPro" id="IPR000082">
    <property type="entry name" value="SEA_dom"/>
</dbReference>
<organism evidence="15 16">
    <name type="scientific">Mustela putorius furo</name>
    <name type="common">European domestic ferret</name>
    <name type="synonym">Mustela furo</name>
    <dbReference type="NCBI Taxonomy" id="9669"/>
    <lineage>
        <taxon>Eukaryota</taxon>
        <taxon>Metazoa</taxon>
        <taxon>Chordata</taxon>
        <taxon>Craniata</taxon>
        <taxon>Vertebrata</taxon>
        <taxon>Euteleostomi</taxon>
        <taxon>Mammalia</taxon>
        <taxon>Eutheria</taxon>
        <taxon>Laurasiatheria</taxon>
        <taxon>Carnivora</taxon>
        <taxon>Caniformia</taxon>
        <taxon>Musteloidea</taxon>
        <taxon>Mustelidae</taxon>
        <taxon>Mustelinae</taxon>
        <taxon>Mustela</taxon>
    </lineage>
</organism>
<dbReference type="GO" id="GO:0005886">
    <property type="term" value="C:plasma membrane"/>
    <property type="evidence" value="ECO:0007669"/>
    <property type="project" value="UniProtKB-SubCell"/>
</dbReference>
<dbReference type="RefSeq" id="XP_044944718.1">
    <property type="nucleotide sequence ID" value="XM_045088783.1"/>
</dbReference>
<dbReference type="InterPro" id="IPR000742">
    <property type="entry name" value="EGF"/>
</dbReference>
<evidence type="ECO:0000256" key="1">
    <source>
        <dbReference type="ARBA" id="ARBA00004236"/>
    </source>
</evidence>
<feature type="region of interest" description="Disordered" evidence="10">
    <location>
        <begin position="571"/>
        <end position="596"/>
    </location>
</feature>
<comment type="subcellular location">
    <subcellularLocation>
        <location evidence="1">Cell membrane</location>
    </subcellularLocation>
</comment>
<feature type="region of interest" description="Disordered" evidence="10">
    <location>
        <begin position="23"/>
        <end position="255"/>
    </location>
</feature>
<reference evidence="16 17" key="1">
    <citation type="submission" date="2025-04" db="UniProtKB">
        <authorList>
            <consortium name="RefSeq"/>
        </authorList>
    </citation>
    <scope>IDENTIFICATION</scope>
    <source>
        <tissue evidence="16 17">Brain</tissue>
    </source>
</reference>
<evidence type="ECO:0000256" key="5">
    <source>
        <dbReference type="ARBA" id="ARBA00022737"/>
    </source>
</evidence>
<keyword evidence="11" id="KW-1133">Transmembrane helix</keyword>
<dbReference type="AlphaFoldDB" id="A0A8U0SKZ4"/>
<dbReference type="Pfam" id="PF01390">
    <property type="entry name" value="SEA"/>
    <property type="match status" value="1"/>
</dbReference>
<dbReference type="PROSITE" id="PS01186">
    <property type="entry name" value="EGF_2"/>
    <property type="match status" value="1"/>
</dbReference>
<dbReference type="SMART" id="SM00200">
    <property type="entry name" value="SEA"/>
    <property type="match status" value="1"/>
</dbReference>
<dbReference type="OrthoDB" id="8938333at2759"/>
<keyword evidence="2" id="KW-1003">Cell membrane</keyword>
<keyword evidence="3 9" id="KW-0245">EGF-like domain</keyword>
<keyword evidence="5" id="KW-0677">Repeat</keyword>
<evidence type="ECO:0000313" key="17">
    <source>
        <dbReference type="RefSeq" id="XP_044944719.1"/>
    </source>
</evidence>
<dbReference type="Proteomes" id="UP000000715">
    <property type="component" value="Unplaced"/>
</dbReference>
<feature type="chain" id="PRO_5044694077" evidence="12">
    <location>
        <begin position="22"/>
        <end position="596"/>
    </location>
</feature>
<keyword evidence="7" id="KW-1015">Disulfide bond</keyword>
<evidence type="ECO:0000256" key="10">
    <source>
        <dbReference type="SAM" id="MobiDB-lite"/>
    </source>
</evidence>
<evidence type="ECO:0000256" key="6">
    <source>
        <dbReference type="ARBA" id="ARBA00023136"/>
    </source>
</evidence>
<feature type="compositionally biased region" description="Low complexity" evidence="10">
    <location>
        <begin position="238"/>
        <end position="253"/>
    </location>
</feature>
<dbReference type="SMART" id="SM00181">
    <property type="entry name" value="EGF"/>
    <property type="match status" value="3"/>
</dbReference>
<feature type="compositionally biased region" description="Low complexity" evidence="10">
    <location>
        <begin position="26"/>
        <end position="154"/>
    </location>
</feature>
<evidence type="ECO:0000256" key="11">
    <source>
        <dbReference type="SAM" id="Phobius"/>
    </source>
</evidence>
<accession>A0A8U0SKZ4</accession>
<feature type="domain" description="EGF-like" evidence="14">
    <location>
        <begin position="257"/>
        <end position="293"/>
    </location>
</feature>
<keyword evidence="15" id="KW-1185">Reference proteome</keyword>
<feature type="compositionally biased region" description="Polar residues" evidence="10">
    <location>
        <begin position="208"/>
        <end position="237"/>
    </location>
</feature>
<gene>
    <name evidence="16 17" type="primary">MUC13</name>
</gene>
<feature type="transmembrane region" description="Helical" evidence="11">
    <location>
        <begin position="505"/>
        <end position="528"/>
    </location>
</feature>
<dbReference type="PANTHER" id="PTHR24037:SF10">
    <property type="entry name" value="MUCIN-13"/>
    <property type="match status" value="1"/>
</dbReference>
<name>A0A8U0SKZ4_MUSPF</name>
<evidence type="ECO:0000259" key="13">
    <source>
        <dbReference type="PROSITE" id="PS50024"/>
    </source>
</evidence>
<dbReference type="PROSITE" id="PS50024">
    <property type="entry name" value="SEA"/>
    <property type="match status" value="1"/>
</dbReference>
<dbReference type="GeneID" id="101671173"/>
<keyword evidence="6 11" id="KW-0472">Membrane</keyword>
<comment type="caution">
    <text evidence="9">Lacks conserved residue(s) required for the propagation of feature annotation.</text>
</comment>
<protein>
    <submittedName>
        <fullName evidence="16 17">Mucin-13 isoform X1</fullName>
    </submittedName>
</protein>
<evidence type="ECO:0000313" key="15">
    <source>
        <dbReference type="Proteomes" id="UP000000715"/>
    </source>
</evidence>
<feature type="signal peptide" evidence="12">
    <location>
        <begin position="1"/>
        <end position="21"/>
    </location>
</feature>
<evidence type="ECO:0000256" key="2">
    <source>
        <dbReference type="ARBA" id="ARBA00022475"/>
    </source>
</evidence>
<evidence type="ECO:0000256" key="12">
    <source>
        <dbReference type="SAM" id="SignalP"/>
    </source>
</evidence>
<keyword evidence="11" id="KW-0812">Transmembrane</keyword>
<proteinExistence type="predicted"/>
<keyword evidence="4 12" id="KW-0732">Signal</keyword>
<feature type="domain" description="SEA" evidence="13">
    <location>
        <begin position="296"/>
        <end position="416"/>
    </location>
</feature>
<dbReference type="PROSITE" id="PS50026">
    <property type="entry name" value="EGF_3"/>
    <property type="match status" value="1"/>
</dbReference>
<dbReference type="CTD" id="56667"/>
<sequence length="596" mass="61941">MRALAHLTLLSLLFATSAVQSDTLQPTSGMSSPSTTPTPSASSIIPSSSPTEMPPTTTTKSLSSITTPTEASSTAPTKSPSSTTTPTEASSTAPTKSPSSTTTPTEASSTAPTKSPSSTTTPTEASSTAPTKSPSSTTTPTEASSTAPTKSPSPTTAPTPPALSTPTVPVSSPVPDSTVTSTENKTNTTAATTPIAATNTSPPGSGNLGSTAPSPTSNGSTITPGTQNNSSETLTPVTSGNITLSTISTSNSGPTGPISPCQGAPCQDGSSCVSLNNTHFCLCSLGYYYKSFTCRKGKLFPGTITVRVSETSGLEDGNSVAYQNLHFQITDFFKSIFANSDYGQTVIDKVSISSSARSEMRAGDSAVVLEVLNIFAETTKENETTVSESITNATHNGTSGMKYHARSLCDYYGCEPEEDHCSNNLLCKCKQGMERPNAQVPVCVASAVRCPDTCSADHNKQCLVNKNTGKPECVCLPGYKESDGGICQECAFGYSGVHCEDQFQLILTVVGSIGGALILCLMIALIVLSSSKNKNKNIEEENLIENDFQNLRLQQTTTGFSNPGANGSIFPKVKANVPGQPQNPYVHQRSLPRPDY</sequence>
<dbReference type="RefSeq" id="XP_044944719.1">
    <property type="nucleotide sequence ID" value="XM_045088784.1"/>
</dbReference>
<evidence type="ECO:0000256" key="9">
    <source>
        <dbReference type="PROSITE-ProRule" id="PRU00076"/>
    </source>
</evidence>
<dbReference type="PANTHER" id="PTHR24037">
    <property type="entry name" value="HEART DEVELOPMENT PROTEIN WITH EGF-LIKE DOMAINS 1"/>
    <property type="match status" value="1"/>
</dbReference>
<keyword evidence="8" id="KW-0325">Glycoprotein</keyword>
<evidence type="ECO:0000313" key="16">
    <source>
        <dbReference type="RefSeq" id="XP_044944718.1"/>
    </source>
</evidence>
<feature type="compositionally biased region" description="Low complexity" evidence="10">
    <location>
        <begin position="164"/>
        <end position="203"/>
    </location>
</feature>
<evidence type="ECO:0000256" key="8">
    <source>
        <dbReference type="ARBA" id="ARBA00023180"/>
    </source>
</evidence>
<evidence type="ECO:0000256" key="3">
    <source>
        <dbReference type="ARBA" id="ARBA00022536"/>
    </source>
</evidence>